<organism evidence="1 2">
    <name type="scientific">Laccaria amethystina LaAM-08-1</name>
    <dbReference type="NCBI Taxonomy" id="1095629"/>
    <lineage>
        <taxon>Eukaryota</taxon>
        <taxon>Fungi</taxon>
        <taxon>Dikarya</taxon>
        <taxon>Basidiomycota</taxon>
        <taxon>Agaricomycotina</taxon>
        <taxon>Agaricomycetes</taxon>
        <taxon>Agaricomycetidae</taxon>
        <taxon>Agaricales</taxon>
        <taxon>Agaricineae</taxon>
        <taxon>Hydnangiaceae</taxon>
        <taxon>Laccaria</taxon>
    </lineage>
</organism>
<proteinExistence type="predicted"/>
<dbReference type="AlphaFoldDB" id="A0A0C9XJB2"/>
<accession>A0A0C9XJB2</accession>
<reference evidence="2" key="2">
    <citation type="submission" date="2015-01" db="EMBL/GenBank/DDBJ databases">
        <title>Evolutionary Origins and Diversification of the Mycorrhizal Mutualists.</title>
        <authorList>
            <consortium name="DOE Joint Genome Institute"/>
            <consortium name="Mycorrhizal Genomics Consortium"/>
            <person name="Kohler A."/>
            <person name="Kuo A."/>
            <person name="Nagy L.G."/>
            <person name="Floudas D."/>
            <person name="Copeland A."/>
            <person name="Barry K.W."/>
            <person name="Cichocki N."/>
            <person name="Veneault-Fourrey C."/>
            <person name="LaButti K."/>
            <person name="Lindquist E.A."/>
            <person name="Lipzen A."/>
            <person name="Lundell T."/>
            <person name="Morin E."/>
            <person name="Murat C."/>
            <person name="Riley R."/>
            <person name="Ohm R."/>
            <person name="Sun H."/>
            <person name="Tunlid A."/>
            <person name="Henrissat B."/>
            <person name="Grigoriev I.V."/>
            <person name="Hibbett D.S."/>
            <person name="Martin F."/>
        </authorList>
    </citation>
    <scope>NUCLEOTIDE SEQUENCE [LARGE SCALE GENOMIC DNA]</scope>
    <source>
        <strain evidence="2">LaAM-08-1</strain>
    </source>
</reference>
<evidence type="ECO:0000313" key="1">
    <source>
        <dbReference type="EMBL" id="KIJ96312.1"/>
    </source>
</evidence>
<reference evidence="1 2" key="1">
    <citation type="submission" date="2014-04" db="EMBL/GenBank/DDBJ databases">
        <authorList>
            <consortium name="DOE Joint Genome Institute"/>
            <person name="Kuo A."/>
            <person name="Kohler A."/>
            <person name="Nagy L.G."/>
            <person name="Floudas D."/>
            <person name="Copeland A."/>
            <person name="Barry K.W."/>
            <person name="Cichocki N."/>
            <person name="Veneault-Fourrey C."/>
            <person name="LaButti K."/>
            <person name="Lindquist E.A."/>
            <person name="Lipzen A."/>
            <person name="Lundell T."/>
            <person name="Morin E."/>
            <person name="Murat C."/>
            <person name="Sun H."/>
            <person name="Tunlid A."/>
            <person name="Henrissat B."/>
            <person name="Grigoriev I.V."/>
            <person name="Hibbett D.S."/>
            <person name="Martin F."/>
            <person name="Nordberg H.P."/>
            <person name="Cantor M.N."/>
            <person name="Hua S.X."/>
        </authorList>
    </citation>
    <scope>NUCLEOTIDE SEQUENCE [LARGE SCALE GENOMIC DNA]</scope>
    <source>
        <strain evidence="1 2">LaAM-08-1</strain>
    </source>
</reference>
<dbReference type="OrthoDB" id="7289984at2759"/>
<gene>
    <name evidence="1" type="ORF">K443DRAFT_635464</name>
</gene>
<evidence type="ECO:0000313" key="2">
    <source>
        <dbReference type="Proteomes" id="UP000054477"/>
    </source>
</evidence>
<dbReference type="Proteomes" id="UP000054477">
    <property type="component" value="Unassembled WGS sequence"/>
</dbReference>
<dbReference type="HOGENOM" id="CLU_2776303_0_0_1"/>
<dbReference type="EMBL" id="KN838725">
    <property type="protein sequence ID" value="KIJ96312.1"/>
    <property type="molecule type" value="Genomic_DNA"/>
</dbReference>
<protein>
    <submittedName>
        <fullName evidence="1">Uncharacterized protein</fullName>
    </submittedName>
</protein>
<name>A0A0C9XJB2_9AGAR</name>
<sequence>MVQDMRMEFRNWPATFQCEVLDLSSSPESTARIMKDCDKKYGPIPHMCALAVCPNQNRRNPHFGNAYDH</sequence>
<keyword evidence="2" id="KW-1185">Reference proteome</keyword>